<accession>A0ACC2GT58</accession>
<organism evidence="1 2">
    <name type="scientific">Dallia pectoralis</name>
    <name type="common">Alaska blackfish</name>
    <dbReference type="NCBI Taxonomy" id="75939"/>
    <lineage>
        <taxon>Eukaryota</taxon>
        <taxon>Metazoa</taxon>
        <taxon>Chordata</taxon>
        <taxon>Craniata</taxon>
        <taxon>Vertebrata</taxon>
        <taxon>Euteleostomi</taxon>
        <taxon>Actinopterygii</taxon>
        <taxon>Neopterygii</taxon>
        <taxon>Teleostei</taxon>
        <taxon>Protacanthopterygii</taxon>
        <taxon>Esociformes</taxon>
        <taxon>Umbridae</taxon>
        <taxon>Dallia</taxon>
    </lineage>
</organism>
<name>A0ACC2GT58_DALPE</name>
<protein>
    <submittedName>
        <fullName evidence="1">Uncharacterized protein</fullName>
    </submittedName>
</protein>
<reference evidence="1" key="1">
    <citation type="submission" date="2021-05" db="EMBL/GenBank/DDBJ databases">
        <authorList>
            <person name="Pan Q."/>
            <person name="Jouanno E."/>
            <person name="Zahm M."/>
            <person name="Klopp C."/>
            <person name="Cabau C."/>
            <person name="Louis A."/>
            <person name="Berthelot C."/>
            <person name="Parey E."/>
            <person name="Roest Crollius H."/>
            <person name="Montfort J."/>
            <person name="Robinson-Rechavi M."/>
            <person name="Bouchez O."/>
            <person name="Lampietro C."/>
            <person name="Lopez Roques C."/>
            <person name="Donnadieu C."/>
            <person name="Postlethwait J."/>
            <person name="Bobe J."/>
            <person name="Dillon D."/>
            <person name="Chandos A."/>
            <person name="von Hippel F."/>
            <person name="Guiguen Y."/>
        </authorList>
    </citation>
    <scope>NUCLEOTIDE SEQUENCE</scope>
    <source>
        <strain evidence="1">YG-Jan2019</strain>
    </source>
</reference>
<evidence type="ECO:0000313" key="2">
    <source>
        <dbReference type="Proteomes" id="UP001157502"/>
    </source>
</evidence>
<dbReference type="EMBL" id="CM055736">
    <property type="protein sequence ID" value="KAJ8006929.1"/>
    <property type="molecule type" value="Genomic_DNA"/>
</dbReference>
<gene>
    <name evidence="1" type="ORF">DPEC_G00112310</name>
</gene>
<dbReference type="Proteomes" id="UP001157502">
    <property type="component" value="Chromosome 9"/>
</dbReference>
<proteinExistence type="predicted"/>
<comment type="caution">
    <text evidence="1">The sequence shown here is derived from an EMBL/GenBank/DDBJ whole genome shotgun (WGS) entry which is preliminary data.</text>
</comment>
<sequence length="108" mass="11637">MALQSGACCNTCCRERGPRGHTWGFLRPNPGAIGPFVLAPTEPLRFPASIHGTLTPGNDEPGRRTGKCGDFKHRRLRNPAGLCYGPRTHGTPAAKDISRTSPDVTLMK</sequence>
<evidence type="ECO:0000313" key="1">
    <source>
        <dbReference type="EMBL" id="KAJ8006929.1"/>
    </source>
</evidence>
<keyword evidence="2" id="KW-1185">Reference proteome</keyword>